<dbReference type="EMBL" id="BONX01000006">
    <property type="protein sequence ID" value="GIG94541.1"/>
    <property type="molecule type" value="Genomic_DNA"/>
</dbReference>
<dbReference type="PROSITE" id="PS50943">
    <property type="entry name" value="HTH_CROC1"/>
    <property type="match status" value="1"/>
</dbReference>
<organism evidence="2 3">
    <name type="scientific">Plantactinospora mayteni</name>
    <dbReference type="NCBI Taxonomy" id="566021"/>
    <lineage>
        <taxon>Bacteria</taxon>
        <taxon>Bacillati</taxon>
        <taxon>Actinomycetota</taxon>
        <taxon>Actinomycetes</taxon>
        <taxon>Micromonosporales</taxon>
        <taxon>Micromonosporaceae</taxon>
        <taxon>Plantactinospora</taxon>
    </lineage>
</organism>
<dbReference type="SUPFAM" id="SSF47413">
    <property type="entry name" value="lambda repressor-like DNA-binding domains"/>
    <property type="match status" value="1"/>
</dbReference>
<gene>
    <name evidence="2" type="ORF">Pma05_11140</name>
</gene>
<accession>A0ABQ4EIH4</accession>
<dbReference type="Gene3D" id="1.10.260.40">
    <property type="entry name" value="lambda repressor-like DNA-binding domains"/>
    <property type="match status" value="1"/>
</dbReference>
<dbReference type="RefSeq" id="WP_203856197.1">
    <property type="nucleotide sequence ID" value="NZ_BAAAZQ010000005.1"/>
</dbReference>
<evidence type="ECO:0000313" key="2">
    <source>
        <dbReference type="EMBL" id="GIG94541.1"/>
    </source>
</evidence>
<name>A0ABQ4EIH4_9ACTN</name>
<reference evidence="2 3" key="1">
    <citation type="submission" date="2021-01" db="EMBL/GenBank/DDBJ databases">
        <title>Whole genome shotgun sequence of Plantactinospora mayteni NBRC 109088.</title>
        <authorList>
            <person name="Komaki H."/>
            <person name="Tamura T."/>
        </authorList>
    </citation>
    <scope>NUCLEOTIDE SEQUENCE [LARGE SCALE GENOMIC DNA]</scope>
    <source>
        <strain evidence="2 3">NBRC 109088</strain>
    </source>
</reference>
<dbReference type="Proteomes" id="UP000621500">
    <property type="component" value="Unassembled WGS sequence"/>
</dbReference>
<evidence type="ECO:0000259" key="1">
    <source>
        <dbReference type="PROSITE" id="PS50943"/>
    </source>
</evidence>
<dbReference type="SMART" id="SM00530">
    <property type="entry name" value="HTH_XRE"/>
    <property type="match status" value="1"/>
</dbReference>
<dbReference type="InterPro" id="IPR010982">
    <property type="entry name" value="Lambda_DNA-bd_dom_sf"/>
</dbReference>
<evidence type="ECO:0000313" key="3">
    <source>
        <dbReference type="Proteomes" id="UP000621500"/>
    </source>
</evidence>
<dbReference type="CDD" id="cd00093">
    <property type="entry name" value="HTH_XRE"/>
    <property type="match status" value="1"/>
</dbReference>
<keyword evidence="3" id="KW-1185">Reference proteome</keyword>
<feature type="domain" description="HTH cro/C1-type" evidence="1">
    <location>
        <begin position="17"/>
        <end position="74"/>
    </location>
</feature>
<dbReference type="Pfam" id="PF19054">
    <property type="entry name" value="DUF5753"/>
    <property type="match status" value="1"/>
</dbReference>
<dbReference type="Pfam" id="PF13560">
    <property type="entry name" value="HTH_31"/>
    <property type="match status" value="1"/>
</dbReference>
<dbReference type="InterPro" id="IPR043917">
    <property type="entry name" value="DUF5753"/>
</dbReference>
<protein>
    <submittedName>
        <fullName evidence="2">Transcriptional regulator</fullName>
    </submittedName>
</protein>
<comment type="caution">
    <text evidence="2">The sequence shown here is derived from an EMBL/GenBank/DDBJ whole genome shotgun (WGS) entry which is preliminary data.</text>
</comment>
<sequence>MTGPSPFVRRRWLGQEIRRLRAEHDMSAEQLARALGFPRQQLSALENGHRGPDIDLVDGICDYLRVGAKRREEIIAAATDGWAIGWWEPDAAKMGHRQARYADLESGTQSISEYALALIPGLLQTPEFTDARNRADPARQPDTFDPMTSVRARTRRQQLLLAPSGPVYDLVLDEIAVRRCAAEPPIVAAQLRHIADLCATHQNISVRVLPVDAAIKGHSAPRSAYSLYRYRDANATFAVAVDTLTSDLVLTMPDEVDAYRQLHSRLKVVTLTPEASLRMLQDVAEQLGRKEGAP</sequence>
<dbReference type="InterPro" id="IPR001387">
    <property type="entry name" value="Cro/C1-type_HTH"/>
</dbReference>
<proteinExistence type="predicted"/>